<accession>A0AAJ0GFK7</accession>
<evidence type="ECO:0000313" key="3">
    <source>
        <dbReference type="Proteomes" id="UP001271007"/>
    </source>
</evidence>
<feature type="region of interest" description="Disordered" evidence="1">
    <location>
        <begin position="1"/>
        <end position="75"/>
    </location>
</feature>
<dbReference type="AlphaFoldDB" id="A0AAJ0GFK7"/>
<comment type="caution">
    <text evidence="2">The sequence shown here is derived from an EMBL/GenBank/DDBJ whole genome shotgun (WGS) entry which is preliminary data.</text>
</comment>
<organism evidence="2 3">
    <name type="scientific">Extremus antarcticus</name>
    <dbReference type="NCBI Taxonomy" id="702011"/>
    <lineage>
        <taxon>Eukaryota</taxon>
        <taxon>Fungi</taxon>
        <taxon>Dikarya</taxon>
        <taxon>Ascomycota</taxon>
        <taxon>Pezizomycotina</taxon>
        <taxon>Dothideomycetes</taxon>
        <taxon>Dothideomycetidae</taxon>
        <taxon>Mycosphaerellales</taxon>
        <taxon>Extremaceae</taxon>
        <taxon>Extremus</taxon>
    </lineage>
</organism>
<sequence length="143" mass="15176">MDMNQHHPADLQSRSLNHFLGARRDSYANGPTTKSEDAEKNPECNPGTDLDSASTSLTPSPSPAPPPTTPLDPLQIPFLATSSPELCEIQTLLLRVCANRPTNVNVGGPYPAAGYTVPPSKLLPGAALMPRLEALVERASHAD</sequence>
<evidence type="ECO:0000313" key="2">
    <source>
        <dbReference type="EMBL" id="KAK3056584.1"/>
    </source>
</evidence>
<reference evidence="2" key="1">
    <citation type="submission" date="2023-04" db="EMBL/GenBank/DDBJ databases">
        <title>Black Yeasts Isolated from many extreme environments.</title>
        <authorList>
            <person name="Coleine C."/>
            <person name="Stajich J.E."/>
            <person name="Selbmann L."/>
        </authorList>
    </citation>
    <scope>NUCLEOTIDE SEQUENCE</scope>
    <source>
        <strain evidence="2">CCFEE 5312</strain>
    </source>
</reference>
<dbReference type="Proteomes" id="UP001271007">
    <property type="component" value="Unassembled WGS sequence"/>
</dbReference>
<feature type="compositionally biased region" description="Low complexity" evidence="1">
    <location>
        <begin position="48"/>
        <end position="59"/>
    </location>
</feature>
<gene>
    <name evidence="2" type="ORF">LTR09_002377</name>
</gene>
<dbReference type="EMBL" id="JAWDJX010000005">
    <property type="protein sequence ID" value="KAK3056584.1"/>
    <property type="molecule type" value="Genomic_DNA"/>
</dbReference>
<feature type="compositionally biased region" description="Pro residues" evidence="1">
    <location>
        <begin position="60"/>
        <end position="70"/>
    </location>
</feature>
<name>A0AAJ0GFK7_9PEZI</name>
<protein>
    <submittedName>
        <fullName evidence="2">Uncharacterized protein</fullName>
    </submittedName>
</protein>
<evidence type="ECO:0000256" key="1">
    <source>
        <dbReference type="SAM" id="MobiDB-lite"/>
    </source>
</evidence>
<keyword evidence="3" id="KW-1185">Reference proteome</keyword>
<proteinExistence type="predicted"/>